<sequence length="151" mass="17006">MVQHCFHGKKEIHKGRGVWFIFWLHIPCPDWIEPARSSSKPPAVQQNPTTAKLESLFITFRNIRMCRHACILLLGRSVFSQEVPLKRQPVKNCLDDSRVYNGWTVRGDPAHALPSGCLCPHARSSAQGPGQSRGTGTKQTLQTVRLVVQRL</sequence>
<organism evidence="1 2">
    <name type="scientific">Albula goreensis</name>
    <dbReference type="NCBI Taxonomy" id="1534307"/>
    <lineage>
        <taxon>Eukaryota</taxon>
        <taxon>Metazoa</taxon>
        <taxon>Chordata</taxon>
        <taxon>Craniata</taxon>
        <taxon>Vertebrata</taxon>
        <taxon>Euteleostomi</taxon>
        <taxon>Actinopterygii</taxon>
        <taxon>Neopterygii</taxon>
        <taxon>Teleostei</taxon>
        <taxon>Albuliformes</taxon>
        <taxon>Albulidae</taxon>
        <taxon>Albula</taxon>
    </lineage>
</organism>
<accession>A0A8T3DVF2</accession>
<dbReference type="EMBL" id="JAERUA010000006">
    <property type="protein sequence ID" value="KAI1898245.1"/>
    <property type="molecule type" value="Genomic_DNA"/>
</dbReference>
<gene>
    <name evidence="1" type="ORF">AGOR_G00070350</name>
</gene>
<name>A0A8T3DVF2_9TELE</name>
<evidence type="ECO:0000313" key="2">
    <source>
        <dbReference type="Proteomes" id="UP000829720"/>
    </source>
</evidence>
<dbReference type="Proteomes" id="UP000829720">
    <property type="component" value="Unassembled WGS sequence"/>
</dbReference>
<reference evidence="1" key="1">
    <citation type="submission" date="2021-01" db="EMBL/GenBank/DDBJ databases">
        <authorList>
            <person name="Zahm M."/>
            <person name="Roques C."/>
            <person name="Cabau C."/>
            <person name="Klopp C."/>
            <person name="Donnadieu C."/>
            <person name="Jouanno E."/>
            <person name="Lampietro C."/>
            <person name="Louis A."/>
            <person name="Herpin A."/>
            <person name="Echchiki A."/>
            <person name="Berthelot C."/>
            <person name="Parey E."/>
            <person name="Roest-Crollius H."/>
            <person name="Braasch I."/>
            <person name="Postlethwait J."/>
            <person name="Bobe J."/>
            <person name="Montfort J."/>
            <person name="Bouchez O."/>
            <person name="Begum T."/>
            <person name="Mejri S."/>
            <person name="Adams A."/>
            <person name="Chen W.-J."/>
            <person name="Guiguen Y."/>
        </authorList>
    </citation>
    <scope>NUCLEOTIDE SEQUENCE</scope>
    <source>
        <tissue evidence="1">Blood</tissue>
    </source>
</reference>
<keyword evidence="2" id="KW-1185">Reference proteome</keyword>
<evidence type="ECO:0000313" key="1">
    <source>
        <dbReference type="EMBL" id="KAI1898245.1"/>
    </source>
</evidence>
<dbReference type="AlphaFoldDB" id="A0A8T3DVF2"/>
<proteinExistence type="predicted"/>
<protein>
    <submittedName>
        <fullName evidence="1">Uncharacterized protein</fullName>
    </submittedName>
</protein>
<comment type="caution">
    <text evidence="1">The sequence shown here is derived from an EMBL/GenBank/DDBJ whole genome shotgun (WGS) entry which is preliminary data.</text>
</comment>